<comment type="caution">
    <text evidence="2">The sequence shown here is derived from an EMBL/GenBank/DDBJ whole genome shotgun (WGS) entry which is preliminary data.</text>
</comment>
<dbReference type="EMBL" id="SODV01000001">
    <property type="protein sequence ID" value="TDW99823.1"/>
    <property type="molecule type" value="Genomic_DNA"/>
</dbReference>
<organism evidence="2 3">
    <name type="scientific">Dinghuibacter silviterrae</name>
    <dbReference type="NCBI Taxonomy" id="1539049"/>
    <lineage>
        <taxon>Bacteria</taxon>
        <taxon>Pseudomonadati</taxon>
        <taxon>Bacteroidota</taxon>
        <taxon>Chitinophagia</taxon>
        <taxon>Chitinophagales</taxon>
        <taxon>Chitinophagaceae</taxon>
        <taxon>Dinghuibacter</taxon>
    </lineage>
</organism>
<dbReference type="InterPro" id="IPR007235">
    <property type="entry name" value="Glyco_trans_28_C"/>
</dbReference>
<name>A0A4R8DP40_9BACT</name>
<dbReference type="SUPFAM" id="SSF53756">
    <property type="entry name" value="UDP-Glycosyltransferase/glycogen phosphorylase"/>
    <property type="match status" value="1"/>
</dbReference>
<proteinExistence type="predicted"/>
<dbReference type="RefSeq" id="WP_133990850.1">
    <property type="nucleotide sequence ID" value="NZ_SODV01000001.1"/>
</dbReference>
<protein>
    <submittedName>
        <fullName evidence="2">Uncharacterized protein (TIGR00661 family)</fullName>
    </submittedName>
</protein>
<dbReference type="Proteomes" id="UP000294498">
    <property type="component" value="Unassembled WGS sequence"/>
</dbReference>
<dbReference type="Gene3D" id="3.40.50.2000">
    <property type="entry name" value="Glycogen Phosphorylase B"/>
    <property type="match status" value="1"/>
</dbReference>
<dbReference type="AlphaFoldDB" id="A0A4R8DP40"/>
<gene>
    <name evidence="2" type="ORF">EDB95_0836</name>
</gene>
<reference evidence="2 3" key="1">
    <citation type="submission" date="2019-03" db="EMBL/GenBank/DDBJ databases">
        <title>Genomic Encyclopedia of Type Strains, Phase IV (KMG-IV): sequencing the most valuable type-strain genomes for metagenomic binning, comparative biology and taxonomic classification.</title>
        <authorList>
            <person name="Goeker M."/>
        </authorList>
    </citation>
    <scope>NUCLEOTIDE SEQUENCE [LARGE SCALE GENOMIC DNA]</scope>
    <source>
        <strain evidence="2 3">DSM 100059</strain>
    </source>
</reference>
<dbReference type="Pfam" id="PF04101">
    <property type="entry name" value="Glyco_tran_28_C"/>
    <property type="match status" value="1"/>
</dbReference>
<accession>A0A4R8DP40</accession>
<sequence>MRILIAPLDWGLGHATRCIPLIRFFLHSGCDVWIASEGKTQQLLRQEFPSLTHVSLKGYRIRYAATRAGLVCKIIAQIPRILQTIRYEKRWLRQAVPQYKLDAVVSDNRFGLSHPDIPCVYLTHQLRIMAPLPSLVQRLHYRFINRFTACWVPDLPGTPNLSGQLGHPSLMPKVPVKYMGPLSRFVKMDVEPQISLLILLSGPEPQRTLFEKQILHQIGTIPGRVVLIRGLPGAPLEPSLAIPDNLVIYNHLPAGALNDLLSAAEWVVSRTGYTTVMDLVRLQKKSILVPTPGQTEQEYLGRYLRSEGIAYTTGQKDFSLSRALNEALAFPYRFPDDPDDVATIAGTWLETIRLGKI</sequence>
<evidence type="ECO:0000313" key="2">
    <source>
        <dbReference type="EMBL" id="TDW99823.1"/>
    </source>
</evidence>
<feature type="domain" description="Glycosyl transferase family 28 C-terminal" evidence="1">
    <location>
        <begin position="257"/>
        <end position="326"/>
    </location>
</feature>
<keyword evidence="3" id="KW-1185">Reference proteome</keyword>
<evidence type="ECO:0000259" key="1">
    <source>
        <dbReference type="Pfam" id="PF04101"/>
    </source>
</evidence>
<dbReference type="OrthoDB" id="9803241at2"/>
<evidence type="ECO:0000313" key="3">
    <source>
        <dbReference type="Proteomes" id="UP000294498"/>
    </source>
</evidence>
<dbReference type="GO" id="GO:0016758">
    <property type="term" value="F:hexosyltransferase activity"/>
    <property type="evidence" value="ECO:0007669"/>
    <property type="project" value="InterPro"/>
</dbReference>